<evidence type="ECO:0000313" key="1">
    <source>
        <dbReference type="EMBL" id="OPA79992.1"/>
    </source>
</evidence>
<dbReference type="EMBL" id="MSZX01000002">
    <property type="protein sequence ID" value="OPA79992.1"/>
    <property type="molecule type" value="Genomic_DNA"/>
</dbReference>
<gene>
    <name evidence="1" type="ORF">BVG16_04360</name>
</gene>
<protein>
    <submittedName>
        <fullName evidence="1">O-methyltransferase</fullName>
    </submittedName>
</protein>
<dbReference type="GO" id="GO:0032259">
    <property type="term" value="P:methylation"/>
    <property type="evidence" value="ECO:0007669"/>
    <property type="project" value="UniProtKB-KW"/>
</dbReference>
<dbReference type="STRING" id="1324314.BVG16_04360"/>
<name>A0A1T2XJJ8_9BACL</name>
<keyword evidence="1" id="KW-0489">Methyltransferase</keyword>
<comment type="caution">
    <text evidence="1">The sequence shown here is derived from an EMBL/GenBank/DDBJ whole genome shotgun (WGS) entry which is preliminary data.</text>
</comment>
<dbReference type="AlphaFoldDB" id="A0A1T2XJJ8"/>
<evidence type="ECO:0000313" key="2">
    <source>
        <dbReference type="Proteomes" id="UP000190188"/>
    </source>
</evidence>
<dbReference type="GO" id="GO:0008168">
    <property type="term" value="F:methyltransferase activity"/>
    <property type="evidence" value="ECO:0007669"/>
    <property type="project" value="UniProtKB-KW"/>
</dbReference>
<dbReference type="OrthoDB" id="2649617at2"/>
<organism evidence="1 2">
    <name type="scientific">Paenibacillus selenitireducens</name>
    <dbReference type="NCBI Taxonomy" id="1324314"/>
    <lineage>
        <taxon>Bacteria</taxon>
        <taxon>Bacillati</taxon>
        <taxon>Bacillota</taxon>
        <taxon>Bacilli</taxon>
        <taxon>Bacillales</taxon>
        <taxon>Paenibacillaceae</taxon>
        <taxon>Paenibacillus</taxon>
    </lineage>
</organism>
<accession>A0A1T2XJJ8</accession>
<dbReference type="Proteomes" id="UP000190188">
    <property type="component" value="Unassembled WGS sequence"/>
</dbReference>
<keyword evidence="1" id="KW-0808">Transferase</keyword>
<dbReference type="RefSeq" id="WP_078497337.1">
    <property type="nucleotide sequence ID" value="NZ_MSZX01000002.1"/>
</dbReference>
<keyword evidence="2" id="KW-1185">Reference proteome</keyword>
<proteinExistence type="predicted"/>
<sequence>MMDLERISLARQMDMVFRELSEELKTLTSGTAFVQIRNDAIGKFGVRHNPIDCKDSSEVQAEKGLNAAQQKSFRNMAIEALSFKKGWTHGEICFDFTVRQKMLVVSAQFESHYNMANVMIRLNQRTAYLEKNLDS</sequence>
<reference evidence="1 2" key="1">
    <citation type="submission" date="2017-01" db="EMBL/GenBank/DDBJ databases">
        <title>Genome analysis of Paenibacillus selenitrireducens ES3-24.</title>
        <authorList>
            <person name="Xu D."/>
            <person name="Yao R."/>
            <person name="Zheng S."/>
        </authorList>
    </citation>
    <scope>NUCLEOTIDE SEQUENCE [LARGE SCALE GENOMIC DNA]</scope>
    <source>
        <strain evidence="1 2">ES3-24</strain>
    </source>
</reference>